<dbReference type="EMBL" id="JADFFL010000002">
    <property type="protein sequence ID" value="MBE9661230.1"/>
    <property type="molecule type" value="Genomic_DNA"/>
</dbReference>
<proteinExistence type="predicted"/>
<dbReference type="InterPro" id="IPR051531">
    <property type="entry name" value="N-acetyltransferase"/>
</dbReference>
<dbReference type="SUPFAM" id="SSF55729">
    <property type="entry name" value="Acyl-CoA N-acyltransferases (Nat)"/>
    <property type="match status" value="1"/>
</dbReference>
<comment type="caution">
    <text evidence="2">The sequence shown here is derived from an EMBL/GenBank/DDBJ whole genome shotgun (WGS) entry which is preliminary data.</text>
</comment>
<dbReference type="Proteomes" id="UP000622475">
    <property type="component" value="Unassembled WGS sequence"/>
</dbReference>
<evidence type="ECO:0000259" key="1">
    <source>
        <dbReference type="PROSITE" id="PS51186"/>
    </source>
</evidence>
<name>A0A929KZ35_9SPHI</name>
<sequence>MAGTNIILQPLTLSDADAFFGLYFPTDGEPDTNESPEVFTRRIMSLCERIFTIRTIERPDDIIGDCALHHWDTETKSVEIGGSLKPEYWGRGIMASAFGMLSEIAVKELRVASLVAKTETGNVKALAFAQKFGFVEAGVKDGQVILHKKLRQ</sequence>
<dbReference type="RefSeq" id="WP_194110432.1">
    <property type="nucleotide sequence ID" value="NZ_JADFFL010000002.1"/>
</dbReference>
<reference evidence="2" key="1">
    <citation type="submission" date="2020-10" db="EMBL/GenBank/DDBJ databases">
        <title>Mucilaginibacter mali sp. nov., isolated from rhizosphere soil of apple orchard.</title>
        <authorList>
            <person name="Lee J.-S."/>
            <person name="Kim H.S."/>
            <person name="Kim J.-S."/>
        </authorList>
    </citation>
    <scope>NUCLEOTIDE SEQUENCE</scope>
    <source>
        <strain evidence="2">KCTC 22746</strain>
    </source>
</reference>
<dbReference type="Gene3D" id="3.40.630.30">
    <property type="match status" value="1"/>
</dbReference>
<organism evidence="2 3">
    <name type="scientific">Mucilaginibacter myungsuensis</name>
    <dbReference type="NCBI Taxonomy" id="649104"/>
    <lineage>
        <taxon>Bacteria</taxon>
        <taxon>Pseudomonadati</taxon>
        <taxon>Bacteroidota</taxon>
        <taxon>Sphingobacteriia</taxon>
        <taxon>Sphingobacteriales</taxon>
        <taxon>Sphingobacteriaceae</taxon>
        <taxon>Mucilaginibacter</taxon>
    </lineage>
</organism>
<evidence type="ECO:0000313" key="2">
    <source>
        <dbReference type="EMBL" id="MBE9661230.1"/>
    </source>
</evidence>
<evidence type="ECO:0000313" key="3">
    <source>
        <dbReference type="Proteomes" id="UP000622475"/>
    </source>
</evidence>
<keyword evidence="3" id="KW-1185">Reference proteome</keyword>
<dbReference type="PANTHER" id="PTHR43792">
    <property type="entry name" value="GNAT FAMILY, PUTATIVE (AFU_ORTHOLOGUE AFUA_3G00765)-RELATED-RELATED"/>
    <property type="match status" value="1"/>
</dbReference>
<dbReference type="InterPro" id="IPR000182">
    <property type="entry name" value="GNAT_dom"/>
</dbReference>
<dbReference type="AlphaFoldDB" id="A0A929KZ35"/>
<gene>
    <name evidence="2" type="ORF">IRJ16_04985</name>
</gene>
<protein>
    <submittedName>
        <fullName evidence="2">GNAT family N-acetyltransferase</fullName>
    </submittedName>
</protein>
<feature type="domain" description="N-acetyltransferase" evidence="1">
    <location>
        <begin position="6"/>
        <end position="151"/>
    </location>
</feature>
<dbReference type="InterPro" id="IPR016181">
    <property type="entry name" value="Acyl_CoA_acyltransferase"/>
</dbReference>
<dbReference type="Pfam" id="PF13302">
    <property type="entry name" value="Acetyltransf_3"/>
    <property type="match status" value="1"/>
</dbReference>
<dbReference type="GO" id="GO:0016747">
    <property type="term" value="F:acyltransferase activity, transferring groups other than amino-acyl groups"/>
    <property type="evidence" value="ECO:0007669"/>
    <property type="project" value="InterPro"/>
</dbReference>
<accession>A0A929KZ35</accession>
<dbReference type="PROSITE" id="PS51186">
    <property type="entry name" value="GNAT"/>
    <property type="match status" value="1"/>
</dbReference>